<dbReference type="EMBL" id="JAIQCV010000002">
    <property type="protein sequence ID" value="KAH1121104.1"/>
    <property type="molecule type" value="Genomic_DNA"/>
</dbReference>
<dbReference type="Pfam" id="PF10536">
    <property type="entry name" value="PMD"/>
    <property type="match status" value="1"/>
</dbReference>
<evidence type="ECO:0000256" key="1">
    <source>
        <dbReference type="SAM" id="MobiDB-lite"/>
    </source>
</evidence>
<dbReference type="OrthoDB" id="1572276at2759"/>
<organism evidence="3 4">
    <name type="scientific">Gossypium stocksii</name>
    <dbReference type="NCBI Taxonomy" id="47602"/>
    <lineage>
        <taxon>Eukaryota</taxon>
        <taxon>Viridiplantae</taxon>
        <taxon>Streptophyta</taxon>
        <taxon>Embryophyta</taxon>
        <taxon>Tracheophyta</taxon>
        <taxon>Spermatophyta</taxon>
        <taxon>Magnoliopsida</taxon>
        <taxon>eudicotyledons</taxon>
        <taxon>Gunneridae</taxon>
        <taxon>Pentapetalae</taxon>
        <taxon>rosids</taxon>
        <taxon>malvids</taxon>
        <taxon>Malvales</taxon>
        <taxon>Malvaceae</taxon>
        <taxon>Malvoideae</taxon>
        <taxon>Gossypium</taxon>
    </lineage>
</organism>
<gene>
    <name evidence="3" type="ORF">J1N35_004264</name>
</gene>
<keyword evidence="4" id="KW-1185">Reference proteome</keyword>
<sequence length="882" mass="98381">MEGSSNSIVEERAELMVSPDNKNLELRTAHFITPSIGLTSIDGNLPNHCLSSLPKTYPKNRAMEVNFVGWRHPQKEWKAWVANMASLHESTWKEAGIFEAIINSTYKIERNNDLVFGVAEKWCHQTNSFIFPWGEATITLEDIMILGGYSVLGSPVFTPVETEEMEETWEKLENARKEMYKSTTKKATHILWIRKFMHSGSEIEHEAFLALWLSRFVLPSCFDVVVNIVFPIAIHLARGTRIALGPAALAKIYSDLSCLKQNIIASTQLDSNCDGGNVAVALEVTLCSQLTLVQVWVWERFPDLRPKPNLIENGDPRLALWHDLKCKVQDVRSVLDSSKERFDWRPYVNAGKFYGDTAIWISVDLSLDDELLSFAQCLRASELVGLECIEQYLPHRVALQFGMDQDIPCSVPRSNDSPEIAWSNYNNSVGGGKLYIPSKLFKGDVTAKYSNWWKQSVLTLQEESIDVLPKQRSSTNFKMTPNGTMGINKTDMFKGLKLTPKCFKRPREDDTCSGFKTTPKKFKEVGTHTSSLTRPGSGASSDHGSPMIKFKQLPEYPKRKKEVCNAGFVARSSSIAFGSEVDTEVKNESTSFSSLSKLKPDFVIQKELNNSSFPPGFPPKGNMLQSKGSFNGDKVNVAVPVPPGFIPKSSITKDKINPPFPPGFPSKCNMVEVRDIVDARDFVEDKVAVTMGGNHSARYLGSLSLDSDDEDQLTISQMSKPNKKFGNIDRRDALENSSGQCSVADNELPRCELITTLGAEKDAHGASIVPAIYSNACPNEQSWLHLEARISKLETLLGKMKAAREVRSLVTKVGSTILWQERKTAFVAYISCKTNYKVKASCTFASANIPISDYAFYKIFIHGKNCSSNLAEQKPWILSSAF</sequence>
<reference evidence="3 4" key="1">
    <citation type="journal article" date="2021" name="Plant Biotechnol. J.">
        <title>Multi-omics assisted identification of the key and species-specific regulatory components of drought-tolerant mechanisms in Gossypium stocksii.</title>
        <authorList>
            <person name="Yu D."/>
            <person name="Ke L."/>
            <person name="Zhang D."/>
            <person name="Wu Y."/>
            <person name="Sun Y."/>
            <person name="Mei J."/>
            <person name="Sun J."/>
            <person name="Sun Y."/>
        </authorList>
    </citation>
    <scope>NUCLEOTIDE SEQUENCE [LARGE SCALE GENOMIC DNA]</scope>
    <source>
        <strain evidence="4">cv. E1</strain>
        <tissue evidence="3">Leaf</tissue>
    </source>
</reference>
<dbReference type="AlphaFoldDB" id="A0A9D3WBE8"/>
<evidence type="ECO:0000313" key="3">
    <source>
        <dbReference type="EMBL" id="KAH1121104.1"/>
    </source>
</evidence>
<feature type="compositionally biased region" description="Polar residues" evidence="1">
    <location>
        <begin position="527"/>
        <end position="543"/>
    </location>
</feature>
<evidence type="ECO:0000313" key="4">
    <source>
        <dbReference type="Proteomes" id="UP000828251"/>
    </source>
</evidence>
<comment type="caution">
    <text evidence="3">The sequence shown here is derived from an EMBL/GenBank/DDBJ whole genome shotgun (WGS) entry which is preliminary data.</text>
</comment>
<name>A0A9D3WBE8_9ROSI</name>
<feature type="domain" description="Aminotransferase-like plant mobile" evidence="2">
    <location>
        <begin position="96"/>
        <end position="454"/>
    </location>
</feature>
<dbReference type="GO" id="GO:0010073">
    <property type="term" value="P:meristem maintenance"/>
    <property type="evidence" value="ECO:0007669"/>
    <property type="project" value="InterPro"/>
</dbReference>
<proteinExistence type="predicted"/>
<dbReference type="InterPro" id="IPR019557">
    <property type="entry name" value="AminoTfrase-like_pln_mobile"/>
</dbReference>
<feature type="region of interest" description="Disordered" evidence="1">
    <location>
        <begin position="524"/>
        <end position="548"/>
    </location>
</feature>
<dbReference type="Proteomes" id="UP000828251">
    <property type="component" value="Unassembled WGS sequence"/>
</dbReference>
<dbReference type="PANTHER" id="PTHR46033:SF86">
    <property type="entry name" value="GLOBULAR STAGE, PUTATIVE-RELATED"/>
    <property type="match status" value="1"/>
</dbReference>
<dbReference type="InterPro" id="IPR044824">
    <property type="entry name" value="MAIN-like"/>
</dbReference>
<dbReference type="PANTHER" id="PTHR46033">
    <property type="entry name" value="PROTEIN MAIN-LIKE 2"/>
    <property type="match status" value="1"/>
</dbReference>
<evidence type="ECO:0000259" key="2">
    <source>
        <dbReference type="Pfam" id="PF10536"/>
    </source>
</evidence>
<accession>A0A9D3WBE8</accession>
<protein>
    <recommendedName>
        <fullName evidence="2">Aminotransferase-like plant mobile domain-containing protein</fullName>
    </recommendedName>
</protein>